<keyword evidence="2 5" id="KW-0238">DNA-binding</keyword>
<protein>
    <submittedName>
        <fullName evidence="5">DNA-binding Lrp family transcriptional regulator</fullName>
    </submittedName>
</protein>
<dbReference type="InterPro" id="IPR036388">
    <property type="entry name" value="WH-like_DNA-bd_sf"/>
</dbReference>
<gene>
    <name evidence="5" type="ORF">FHS42_005872</name>
</gene>
<feature type="domain" description="HTH asnC-type" evidence="4">
    <location>
        <begin position="173"/>
        <end position="233"/>
    </location>
</feature>
<dbReference type="PROSITE" id="PS50956">
    <property type="entry name" value="HTH_ASNC_2"/>
    <property type="match status" value="1"/>
</dbReference>
<reference evidence="5 6" key="1">
    <citation type="submission" date="2020-08" db="EMBL/GenBank/DDBJ databases">
        <title>Genomic Encyclopedia of Type Strains, Phase III (KMG-III): the genomes of soil and plant-associated and newly described type strains.</title>
        <authorList>
            <person name="Whitman W."/>
        </authorList>
    </citation>
    <scope>NUCLEOTIDE SEQUENCE [LARGE SCALE GENOMIC DNA]</scope>
    <source>
        <strain evidence="5 6">CECT 8305</strain>
    </source>
</reference>
<comment type="caution">
    <text evidence="5">The sequence shown here is derived from an EMBL/GenBank/DDBJ whole genome shotgun (WGS) entry which is preliminary data.</text>
</comment>
<dbReference type="GO" id="GO:0043565">
    <property type="term" value="F:sequence-specific DNA binding"/>
    <property type="evidence" value="ECO:0007669"/>
    <property type="project" value="InterPro"/>
</dbReference>
<dbReference type="GO" id="GO:0005829">
    <property type="term" value="C:cytosol"/>
    <property type="evidence" value="ECO:0007669"/>
    <property type="project" value="TreeGrafter"/>
</dbReference>
<dbReference type="PRINTS" id="PR00033">
    <property type="entry name" value="HTHASNC"/>
</dbReference>
<dbReference type="InterPro" id="IPR019887">
    <property type="entry name" value="Tscrpt_reg_AsnC/Lrp_C"/>
</dbReference>
<keyword evidence="3" id="KW-0804">Transcription</keyword>
<dbReference type="AlphaFoldDB" id="A0A7W9QEQ8"/>
<dbReference type="Gene3D" id="1.10.10.10">
    <property type="entry name" value="Winged helix-like DNA-binding domain superfamily/Winged helix DNA-binding domain"/>
    <property type="match status" value="2"/>
</dbReference>
<evidence type="ECO:0000313" key="5">
    <source>
        <dbReference type="EMBL" id="MBB5938781.1"/>
    </source>
</evidence>
<dbReference type="Gene3D" id="3.30.70.920">
    <property type="match status" value="1"/>
</dbReference>
<name>A0A7W9QEQ8_9ACTN</name>
<dbReference type="PANTHER" id="PTHR30154">
    <property type="entry name" value="LEUCINE-RESPONSIVE REGULATORY PROTEIN"/>
    <property type="match status" value="1"/>
</dbReference>
<proteinExistence type="predicted"/>
<keyword evidence="6" id="KW-1185">Reference proteome</keyword>
<dbReference type="Pfam" id="PF13404">
    <property type="entry name" value="HTH_AsnC-type"/>
    <property type="match status" value="2"/>
</dbReference>
<keyword evidence="1" id="KW-0805">Transcription regulation</keyword>
<dbReference type="GO" id="GO:0043200">
    <property type="term" value="P:response to amino acid"/>
    <property type="evidence" value="ECO:0007669"/>
    <property type="project" value="TreeGrafter"/>
</dbReference>
<evidence type="ECO:0000259" key="4">
    <source>
        <dbReference type="PROSITE" id="PS50956"/>
    </source>
</evidence>
<dbReference type="EMBL" id="JACHJL010000018">
    <property type="protein sequence ID" value="MBB5938781.1"/>
    <property type="molecule type" value="Genomic_DNA"/>
</dbReference>
<accession>A0A7W9QEQ8</accession>
<dbReference type="SMART" id="SM00344">
    <property type="entry name" value="HTH_ASNC"/>
    <property type="match status" value="1"/>
</dbReference>
<evidence type="ECO:0000256" key="2">
    <source>
        <dbReference type="ARBA" id="ARBA00023125"/>
    </source>
</evidence>
<evidence type="ECO:0000256" key="1">
    <source>
        <dbReference type="ARBA" id="ARBA00023015"/>
    </source>
</evidence>
<dbReference type="PANTHER" id="PTHR30154:SF34">
    <property type="entry name" value="TRANSCRIPTIONAL REGULATOR AZLB"/>
    <property type="match status" value="1"/>
</dbReference>
<dbReference type="RefSeq" id="WP_184576815.1">
    <property type="nucleotide sequence ID" value="NZ_JACHJL010000018.1"/>
</dbReference>
<dbReference type="InterPro" id="IPR011008">
    <property type="entry name" value="Dimeric_a/b-barrel"/>
</dbReference>
<dbReference type="InterPro" id="IPR000485">
    <property type="entry name" value="AsnC-type_HTH_dom"/>
</dbReference>
<dbReference type="InterPro" id="IPR036390">
    <property type="entry name" value="WH_DNA-bd_sf"/>
</dbReference>
<dbReference type="Proteomes" id="UP000588098">
    <property type="component" value="Unassembled WGS sequence"/>
</dbReference>
<dbReference type="SUPFAM" id="SSF54909">
    <property type="entry name" value="Dimeric alpha+beta barrel"/>
    <property type="match status" value="1"/>
</dbReference>
<evidence type="ECO:0000256" key="3">
    <source>
        <dbReference type="ARBA" id="ARBA00023163"/>
    </source>
</evidence>
<dbReference type="InterPro" id="IPR019888">
    <property type="entry name" value="Tscrpt_reg_AsnC-like"/>
</dbReference>
<sequence>MDSSALGEADQHLLHLLQLDGRAPFSHLAHCLEVSERTVARRYQRLRTLGLRIVGQPVPARLGLTRWLVRLHCTPDAAGTIAKALARRSDTSWVTLASGGTELYCAVTTRTADERDALLLHKLPRTPHVLSVGAHCMMRIFAGATSTWHGSRLLPATSAGAVDSGARTPPLKLDATDRTLFTELAADGRATLPELGAATGRSPSSVQRHLERLRGEGALCFAVDFDPVLLGYHMSTRLWMRVAPAHLRTVGETLATHPEIPFAAAVTGTSNLVASGVFRDAHELYDYLDQRIGPLPGIQSIETAPVLREIKRLAPTIP</sequence>
<dbReference type="SUPFAM" id="SSF46785">
    <property type="entry name" value="Winged helix' DNA-binding domain"/>
    <property type="match status" value="2"/>
</dbReference>
<organism evidence="5 6">
    <name type="scientific">Streptomyces zagrosensis</name>
    <dbReference type="NCBI Taxonomy" id="1042984"/>
    <lineage>
        <taxon>Bacteria</taxon>
        <taxon>Bacillati</taxon>
        <taxon>Actinomycetota</taxon>
        <taxon>Actinomycetes</taxon>
        <taxon>Kitasatosporales</taxon>
        <taxon>Streptomycetaceae</taxon>
        <taxon>Streptomyces</taxon>
    </lineage>
</organism>
<dbReference type="Pfam" id="PF01037">
    <property type="entry name" value="AsnC_trans_reg"/>
    <property type="match status" value="1"/>
</dbReference>
<evidence type="ECO:0000313" key="6">
    <source>
        <dbReference type="Proteomes" id="UP000588098"/>
    </source>
</evidence>